<evidence type="ECO:0000313" key="3">
    <source>
        <dbReference type="Proteomes" id="UP000281406"/>
    </source>
</evidence>
<dbReference type="EMBL" id="RJVU01071064">
    <property type="protein sequence ID" value="ROI52185.1"/>
    <property type="molecule type" value="Genomic_DNA"/>
</dbReference>
<evidence type="ECO:0000313" key="2">
    <source>
        <dbReference type="EMBL" id="ROI52185.1"/>
    </source>
</evidence>
<accession>A0A3N0XKK8</accession>
<name>A0A3N0XKK8_ANAGA</name>
<comment type="caution">
    <text evidence="2">The sequence shown here is derived from an EMBL/GenBank/DDBJ whole genome shotgun (WGS) entry which is preliminary data.</text>
</comment>
<organism evidence="2 3">
    <name type="scientific">Anabarilius grahami</name>
    <name type="common">Kanglang fish</name>
    <name type="synonym">Barilius grahami</name>
    <dbReference type="NCBI Taxonomy" id="495550"/>
    <lineage>
        <taxon>Eukaryota</taxon>
        <taxon>Metazoa</taxon>
        <taxon>Chordata</taxon>
        <taxon>Craniata</taxon>
        <taxon>Vertebrata</taxon>
        <taxon>Euteleostomi</taxon>
        <taxon>Actinopterygii</taxon>
        <taxon>Neopterygii</taxon>
        <taxon>Teleostei</taxon>
        <taxon>Ostariophysi</taxon>
        <taxon>Cypriniformes</taxon>
        <taxon>Xenocyprididae</taxon>
        <taxon>Xenocypridinae</taxon>
        <taxon>Xenocypridinae incertae sedis</taxon>
        <taxon>Anabarilius</taxon>
    </lineage>
</organism>
<keyword evidence="3" id="KW-1185">Reference proteome</keyword>
<dbReference type="Proteomes" id="UP000281406">
    <property type="component" value="Unassembled WGS sequence"/>
</dbReference>
<evidence type="ECO:0000256" key="1">
    <source>
        <dbReference type="SAM" id="Phobius"/>
    </source>
</evidence>
<keyword evidence="1" id="KW-0812">Transmembrane</keyword>
<keyword evidence="1" id="KW-0472">Membrane</keyword>
<reference evidence="2 3" key="1">
    <citation type="submission" date="2018-10" db="EMBL/GenBank/DDBJ databases">
        <title>Genome assembly for a Yunnan-Guizhou Plateau 3E fish, Anabarilius grahami (Regan), and its evolutionary and genetic applications.</title>
        <authorList>
            <person name="Jiang W."/>
        </authorList>
    </citation>
    <scope>NUCLEOTIDE SEQUENCE [LARGE SCALE GENOMIC DNA]</scope>
    <source>
        <strain evidence="2">AG-KIZ</strain>
        <tissue evidence="2">Muscle</tissue>
    </source>
</reference>
<protein>
    <recommendedName>
        <fullName evidence="4">DDE Tnp4 domain-containing protein</fullName>
    </recommendedName>
</protein>
<proteinExistence type="predicted"/>
<keyword evidence="1" id="KW-1133">Transmembrane helix</keyword>
<dbReference type="AlphaFoldDB" id="A0A3N0XKK8"/>
<evidence type="ECO:0008006" key="4">
    <source>
        <dbReference type="Google" id="ProtNLM"/>
    </source>
</evidence>
<sequence>MDSPFLKNPVEIGAQIIRRPLRRERTFKDRHNPLAFSNEDLFERYRFSADDIVHLCRLLEPHIKNITRRSHALNMTCDQVWIVTSLDNRWPGSVHDSRIFRESVLGQRFEEGIKRGGKSHYVSHKCLHLYHMCTFVMNICTVCGYLCFEFNMYFNLCILNVYICFGLNVYFEYLYFDIYLSCVLQVYSCILNSIYANKCAYLY</sequence>
<dbReference type="OrthoDB" id="2430314at2759"/>
<feature type="transmembrane region" description="Helical" evidence="1">
    <location>
        <begin position="177"/>
        <end position="196"/>
    </location>
</feature>
<gene>
    <name evidence="2" type="ORF">DPX16_3455</name>
</gene>